<keyword evidence="17" id="KW-1015">Disulfide bond</keyword>
<feature type="transmembrane region" description="Helical" evidence="19">
    <location>
        <begin position="145"/>
        <end position="163"/>
    </location>
</feature>
<evidence type="ECO:0000256" key="7">
    <source>
        <dbReference type="ARBA" id="ARBA00022723"/>
    </source>
</evidence>
<evidence type="ECO:0000256" key="3">
    <source>
        <dbReference type="ARBA" id="ARBA00012313"/>
    </source>
</evidence>
<evidence type="ECO:0000256" key="16">
    <source>
        <dbReference type="PIRSR" id="PIRSR600823-4"/>
    </source>
</evidence>
<feature type="binding site" evidence="15">
    <location>
        <position position="87"/>
    </location>
    <ligand>
        <name>Ca(2+)</name>
        <dbReference type="ChEBI" id="CHEBI:29108"/>
        <label>1</label>
    </ligand>
</feature>
<keyword evidence="11 18" id="KW-0408">Iron</keyword>
<dbReference type="InterPro" id="IPR010255">
    <property type="entry name" value="Haem_peroxidase_sf"/>
</dbReference>
<feature type="binding site" evidence="15">
    <location>
        <position position="73"/>
    </location>
    <ligand>
        <name>Ca(2+)</name>
        <dbReference type="ChEBI" id="CHEBI:29108"/>
        <label>1</label>
    </ligand>
</feature>
<protein>
    <recommendedName>
        <fullName evidence="3 18">Peroxidase</fullName>
        <ecNumber evidence="3 18">1.11.1.7</ecNumber>
    </recommendedName>
</protein>
<dbReference type="PRINTS" id="PR00461">
    <property type="entry name" value="PLPEROXIDASE"/>
</dbReference>
<evidence type="ECO:0000256" key="11">
    <source>
        <dbReference type="ARBA" id="ARBA00023004"/>
    </source>
</evidence>
<keyword evidence="5 18" id="KW-0575">Peroxidase</keyword>
<keyword evidence="9 15" id="KW-0106">Calcium</keyword>
<comment type="function">
    <text evidence="2">Removal of H(2)O(2), oxidation of toxic reductants, biosynthesis and degradation of lignin, suberization, auxin catabolism, response to environmental stresses such as wounding, pathogen attack and oxidative stress. These functions might be dependent on each isozyme/isoform in each plant tissue.</text>
</comment>
<keyword evidence="8 18" id="KW-0732">Signal</keyword>
<dbReference type="PANTHER" id="PTHR31388">
    <property type="entry name" value="PEROXIDASE 72-RELATED"/>
    <property type="match status" value="1"/>
</dbReference>
<keyword evidence="7 15" id="KW-0479">Metal-binding</keyword>
<dbReference type="PROSITE" id="PS00436">
    <property type="entry name" value="PEROXIDASE_2"/>
    <property type="match status" value="2"/>
</dbReference>
<evidence type="ECO:0000256" key="4">
    <source>
        <dbReference type="ARBA" id="ARBA00022525"/>
    </source>
</evidence>
<dbReference type="EMBL" id="RDQH01000327">
    <property type="protein sequence ID" value="RXI08740.1"/>
    <property type="molecule type" value="Genomic_DNA"/>
</dbReference>
<dbReference type="InterPro" id="IPR000823">
    <property type="entry name" value="Peroxidase_pln"/>
</dbReference>
<dbReference type="EC" id="1.11.1.7" evidence="3 18"/>
<feature type="signal peptide" evidence="18">
    <location>
        <begin position="1"/>
        <end position="23"/>
    </location>
</feature>
<feature type="binding site" evidence="15">
    <location>
        <position position="75"/>
    </location>
    <ligand>
        <name>Ca(2+)</name>
        <dbReference type="ChEBI" id="CHEBI:29108"/>
        <label>1</label>
    </ligand>
</feature>
<feature type="binding site" evidence="15">
    <location>
        <position position="69"/>
    </location>
    <ligand>
        <name>Ca(2+)</name>
        <dbReference type="ChEBI" id="CHEBI:29108"/>
        <label>1</label>
    </ligand>
</feature>
<feature type="disulfide bond" evidence="17">
    <location>
        <begin position="67"/>
        <end position="72"/>
    </location>
</feature>
<evidence type="ECO:0000256" key="17">
    <source>
        <dbReference type="PIRSR" id="PIRSR600823-5"/>
    </source>
</evidence>
<dbReference type="GO" id="GO:0005576">
    <property type="term" value="C:extracellular region"/>
    <property type="evidence" value="ECO:0007669"/>
    <property type="project" value="UniProtKB-SubCell"/>
</dbReference>
<keyword evidence="10 18" id="KW-0560">Oxidoreductase</keyword>
<gene>
    <name evidence="21" type="ORF">DVH24_022884</name>
</gene>
<evidence type="ECO:0000256" key="5">
    <source>
        <dbReference type="ARBA" id="ARBA00022559"/>
    </source>
</evidence>
<dbReference type="Gene3D" id="1.10.520.10">
    <property type="match status" value="3"/>
</dbReference>
<dbReference type="Pfam" id="PF00141">
    <property type="entry name" value="peroxidase"/>
    <property type="match status" value="3"/>
</dbReference>
<name>A0A498KKN7_MALDO</name>
<dbReference type="STRING" id="3750.A0A498KKN7"/>
<dbReference type="GO" id="GO:0046872">
    <property type="term" value="F:metal ion binding"/>
    <property type="evidence" value="ECO:0007669"/>
    <property type="project" value="UniProtKB-UniRule"/>
</dbReference>
<feature type="active site" description="Proton acceptor" evidence="14">
    <location>
        <position position="65"/>
    </location>
</feature>
<keyword evidence="4 18" id="KW-0964">Secreted</keyword>
<comment type="catalytic activity">
    <reaction evidence="1 18">
        <text>2 a phenolic donor + H2O2 = 2 a phenolic radical donor + 2 H2O</text>
        <dbReference type="Rhea" id="RHEA:56136"/>
        <dbReference type="ChEBI" id="CHEBI:15377"/>
        <dbReference type="ChEBI" id="CHEBI:16240"/>
        <dbReference type="ChEBI" id="CHEBI:139520"/>
        <dbReference type="ChEBI" id="CHEBI:139521"/>
        <dbReference type="EC" id="1.11.1.7"/>
    </reaction>
</comment>
<comment type="subcellular location">
    <subcellularLocation>
        <location evidence="18">Secreted</location>
    </subcellularLocation>
</comment>
<feature type="domain" description="Plant heme peroxidase family profile" evidence="20">
    <location>
        <begin position="263"/>
        <end position="372"/>
    </location>
</feature>
<evidence type="ECO:0000256" key="1">
    <source>
        <dbReference type="ARBA" id="ARBA00000189"/>
    </source>
</evidence>
<reference evidence="21 22" key="1">
    <citation type="submission" date="2018-10" db="EMBL/GenBank/DDBJ databases">
        <title>A high-quality apple genome assembly.</title>
        <authorList>
            <person name="Hu J."/>
        </authorList>
    </citation>
    <scope>NUCLEOTIDE SEQUENCE [LARGE SCALE GENOMIC DNA]</scope>
    <source>
        <strain evidence="22">cv. HFTH1</strain>
        <tissue evidence="21">Young leaf</tissue>
    </source>
</reference>
<evidence type="ECO:0000256" key="6">
    <source>
        <dbReference type="ARBA" id="ARBA00022617"/>
    </source>
</evidence>
<sequence length="384" mass="42025">MASNYHLFLLIFVFAAAFLESNCKLTQNFYKSKCPKALSIVQEGVIAAIKNETRIGASLLRLHFHDCFVNGCDASVLLDDTSSFVGEKTAAPNNNSIRGFEVVDQIKAKLEKACPGVVSCADLLALAARDSTVYPIKKCNMASNYHLFLLIFVFAGAFLESNCKLTQNFYKSKCPKALSIVQGVIAAIKNETRVGASLLRLHFQDCFVNGCDASVRLDDTSSFVGFSSAFIKLPLEKGNMASNYHLFLLIFVFAGAFLESNCELTQNFYKSKCPKALSIVQEGVIAAIKNETRIGASLLRLHFHDCFVNGCDASVLLDDTSSFVGEKTAAPNNNSIRGFEVVDQIKAKLEKACPGVVSCADLLALAARDSTVYREFQTRVQNYL</sequence>
<proteinExistence type="inferred from homology"/>
<evidence type="ECO:0000256" key="15">
    <source>
        <dbReference type="PIRSR" id="PIRSR600823-3"/>
    </source>
</evidence>
<keyword evidence="12" id="KW-0325">Glycoprotein</keyword>
<dbReference type="AlphaFoldDB" id="A0A498KKN7"/>
<feature type="binding site" evidence="15">
    <location>
        <position position="66"/>
    </location>
    <ligand>
        <name>Ca(2+)</name>
        <dbReference type="ChEBI" id="CHEBI:29108"/>
        <label>1</label>
    </ligand>
</feature>
<feature type="domain" description="Plant heme peroxidase family profile" evidence="20">
    <location>
        <begin position="164"/>
        <end position="262"/>
    </location>
</feature>
<organism evidence="21 22">
    <name type="scientific">Malus domestica</name>
    <name type="common">Apple</name>
    <name type="synonym">Pyrus malus</name>
    <dbReference type="NCBI Taxonomy" id="3750"/>
    <lineage>
        <taxon>Eukaryota</taxon>
        <taxon>Viridiplantae</taxon>
        <taxon>Streptophyta</taxon>
        <taxon>Embryophyta</taxon>
        <taxon>Tracheophyta</taxon>
        <taxon>Spermatophyta</taxon>
        <taxon>Magnoliopsida</taxon>
        <taxon>eudicotyledons</taxon>
        <taxon>Gunneridae</taxon>
        <taxon>Pentapetalae</taxon>
        <taxon>rosids</taxon>
        <taxon>fabids</taxon>
        <taxon>Rosales</taxon>
        <taxon>Rosaceae</taxon>
        <taxon>Amygdaloideae</taxon>
        <taxon>Maleae</taxon>
        <taxon>Malus</taxon>
    </lineage>
</organism>
<evidence type="ECO:0000256" key="9">
    <source>
        <dbReference type="ARBA" id="ARBA00022837"/>
    </source>
</evidence>
<dbReference type="InterPro" id="IPR019794">
    <property type="entry name" value="Peroxidases_AS"/>
</dbReference>
<feature type="site" description="Transition state stabilizer" evidence="16">
    <location>
        <position position="61"/>
    </location>
</feature>
<feature type="disulfide bond" evidence="17">
    <location>
        <begin position="34"/>
        <end position="114"/>
    </location>
</feature>
<keyword evidence="22" id="KW-1185">Reference proteome</keyword>
<comment type="similarity">
    <text evidence="18">Belongs to the peroxidase family. Classical plant (class III) peroxidase subfamily.</text>
</comment>
<evidence type="ECO:0000256" key="14">
    <source>
        <dbReference type="PIRSR" id="PIRSR600823-1"/>
    </source>
</evidence>
<keyword evidence="19" id="KW-0812">Transmembrane</keyword>
<evidence type="ECO:0000259" key="20">
    <source>
        <dbReference type="PROSITE" id="PS50873"/>
    </source>
</evidence>
<keyword evidence="19" id="KW-1133">Transmembrane helix</keyword>
<dbReference type="GO" id="GO:0020037">
    <property type="term" value="F:heme binding"/>
    <property type="evidence" value="ECO:0007669"/>
    <property type="project" value="UniProtKB-UniRule"/>
</dbReference>
<keyword evidence="19" id="KW-0472">Membrane</keyword>
<dbReference type="SUPFAM" id="SSF48113">
    <property type="entry name" value="Heme-dependent peroxidases"/>
    <property type="match status" value="3"/>
</dbReference>
<dbReference type="PANTHER" id="PTHR31388:SF264">
    <property type="entry name" value="PEROXIDASE 59"/>
    <property type="match status" value="1"/>
</dbReference>
<dbReference type="GO" id="GO:0140825">
    <property type="term" value="F:lactoperoxidase activity"/>
    <property type="evidence" value="ECO:0007669"/>
    <property type="project" value="UniProtKB-EC"/>
</dbReference>
<evidence type="ECO:0000256" key="12">
    <source>
        <dbReference type="ARBA" id="ARBA00023180"/>
    </source>
</evidence>
<comment type="caution">
    <text evidence="21">The sequence shown here is derived from an EMBL/GenBank/DDBJ whole genome shotgun (WGS) entry which is preliminary data.</text>
</comment>
<comment type="cofactor">
    <cofactor evidence="15 18">
        <name>Ca(2+)</name>
        <dbReference type="ChEBI" id="CHEBI:29108"/>
    </cofactor>
    <text evidence="15 18">Binds 2 calcium ions per subunit.</text>
</comment>
<dbReference type="GO" id="GO:0042744">
    <property type="term" value="P:hydrogen peroxide catabolic process"/>
    <property type="evidence" value="ECO:0007669"/>
    <property type="project" value="UniProtKB-KW"/>
</dbReference>
<evidence type="ECO:0000256" key="10">
    <source>
        <dbReference type="ARBA" id="ARBA00023002"/>
    </source>
</evidence>
<evidence type="ECO:0000256" key="19">
    <source>
        <dbReference type="SAM" id="Phobius"/>
    </source>
</evidence>
<evidence type="ECO:0000256" key="13">
    <source>
        <dbReference type="ARBA" id="ARBA00023324"/>
    </source>
</evidence>
<evidence type="ECO:0000256" key="8">
    <source>
        <dbReference type="ARBA" id="ARBA00022729"/>
    </source>
</evidence>
<feature type="chain" id="PRO_5019620644" description="Peroxidase" evidence="18">
    <location>
        <begin position="24"/>
        <end position="384"/>
    </location>
</feature>
<dbReference type="Proteomes" id="UP000290289">
    <property type="component" value="Chromosome 1"/>
</dbReference>
<feature type="domain" description="Plant heme peroxidase family profile" evidence="20">
    <location>
        <begin position="24"/>
        <end position="156"/>
    </location>
</feature>
<feature type="binding site" evidence="15">
    <location>
        <position position="71"/>
    </location>
    <ligand>
        <name>Ca(2+)</name>
        <dbReference type="ChEBI" id="CHEBI:29108"/>
        <label>1</label>
    </ligand>
</feature>
<evidence type="ECO:0000313" key="21">
    <source>
        <dbReference type="EMBL" id="RXI08740.1"/>
    </source>
</evidence>
<keyword evidence="6 18" id="KW-0349">Heme</keyword>
<evidence type="ECO:0000256" key="2">
    <source>
        <dbReference type="ARBA" id="ARBA00002322"/>
    </source>
</evidence>
<evidence type="ECO:0000256" key="18">
    <source>
        <dbReference type="RuleBase" id="RU362060"/>
    </source>
</evidence>
<evidence type="ECO:0000313" key="22">
    <source>
        <dbReference type="Proteomes" id="UP000290289"/>
    </source>
</evidence>
<accession>A0A498KKN7</accession>
<dbReference type="GO" id="GO:0006979">
    <property type="term" value="P:response to oxidative stress"/>
    <property type="evidence" value="ECO:0007669"/>
    <property type="project" value="UniProtKB-UniRule"/>
</dbReference>
<dbReference type="PROSITE" id="PS50873">
    <property type="entry name" value="PEROXIDASE_4"/>
    <property type="match status" value="3"/>
</dbReference>
<keyword evidence="13 18" id="KW-0376">Hydrogen peroxide</keyword>
<dbReference type="InterPro" id="IPR002016">
    <property type="entry name" value="Haem_peroxidase"/>
</dbReference>
<dbReference type="PRINTS" id="PR00458">
    <property type="entry name" value="PEROXIDASE"/>
</dbReference>
<comment type="cofactor">
    <cofactor evidence="18">
        <name>heme b</name>
        <dbReference type="ChEBI" id="CHEBI:60344"/>
    </cofactor>
    <text evidence="18">Binds 1 heme b (iron(II)-protoporphyrin IX) group per subunit.</text>
</comment>